<dbReference type="Proteomes" id="UP001054945">
    <property type="component" value="Unassembled WGS sequence"/>
</dbReference>
<organism evidence="1 2">
    <name type="scientific">Caerostris extrusa</name>
    <name type="common">Bark spider</name>
    <name type="synonym">Caerostris bankana</name>
    <dbReference type="NCBI Taxonomy" id="172846"/>
    <lineage>
        <taxon>Eukaryota</taxon>
        <taxon>Metazoa</taxon>
        <taxon>Ecdysozoa</taxon>
        <taxon>Arthropoda</taxon>
        <taxon>Chelicerata</taxon>
        <taxon>Arachnida</taxon>
        <taxon>Araneae</taxon>
        <taxon>Araneomorphae</taxon>
        <taxon>Entelegynae</taxon>
        <taxon>Araneoidea</taxon>
        <taxon>Araneidae</taxon>
        <taxon>Caerostris</taxon>
    </lineage>
</organism>
<dbReference type="AlphaFoldDB" id="A0AAV4XQQ2"/>
<keyword evidence="2" id="KW-1185">Reference proteome</keyword>
<evidence type="ECO:0000313" key="1">
    <source>
        <dbReference type="EMBL" id="GIY97391.1"/>
    </source>
</evidence>
<sequence length="86" mass="9642">MLEIELNFSPVPKAPVSMPKWASQNLVGWNVPFILHEKKGRKEHSTFSNATLVTTSFQNLLYLGQKADNRSCLQLLFSKHGASPES</sequence>
<evidence type="ECO:0000313" key="2">
    <source>
        <dbReference type="Proteomes" id="UP001054945"/>
    </source>
</evidence>
<comment type="caution">
    <text evidence="1">The sequence shown here is derived from an EMBL/GenBank/DDBJ whole genome shotgun (WGS) entry which is preliminary data.</text>
</comment>
<accession>A0AAV4XQQ2</accession>
<protein>
    <submittedName>
        <fullName evidence="1">Uncharacterized protein</fullName>
    </submittedName>
</protein>
<dbReference type="EMBL" id="BPLR01018154">
    <property type="protein sequence ID" value="GIY97391.1"/>
    <property type="molecule type" value="Genomic_DNA"/>
</dbReference>
<proteinExistence type="predicted"/>
<name>A0AAV4XQQ2_CAEEX</name>
<reference evidence="1 2" key="1">
    <citation type="submission" date="2021-06" db="EMBL/GenBank/DDBJ databases">
        <title>Caerostris extrusa draft genome.</title>
        <authorList>
            <person name="Kono N."/>
            <person name="Arakawa K."/>
        </authorList>
    </citation>
    <scope>NUCLEOTIDE SEQUENCE [LARGE SCALE GENOMIC DNA]</scope>
</reference>
<gene>
    <name evidence="1" type="ORF">CEXT_633461</name>
</gene>